<dbReference type="EMBL" id="CM039431">
    <property type="protein sequence ID" value="KAI4335925.1"/>
    <property type="molecule type" value="Genomic_DNA"/>
</dbReference>
<reference evidence="1 2" key="1">
    <citation type="journal article" date="2022" name="DNA Res.">
        <title>Chromosomal-level genome assembly of the orchid tree Bauhinia variegata (Leguminosae; Cercidoideae) supports the allotetraploid origin hypothesis of Bauhinia.</title>
        <authorList>
            <person name="Zhong Y."/>
            <person name="Chen Y."/>
            <person name="Zheng D."/>
            <person name="Pang J."/>
            <person name="Liu Y."/>
            <person name="Luo S."/>
            <person name="Meng S."/>
            <person name="Qian L."/>
            <person name="Wei D."/>
            <person name="Dai S."/>
            <person name="Zhou R."/>
        </authorList>
    </citation>
    <scope>NUCLEOTIDE SEQUENCE [LARGE SCALE GENOMIC DNA]</scope>
    <source>
        <strain evidence="1">BV-YZ2020</strain>
    </source>
</reference>
<sequence>MVQKRPFDAEEISEVSSKHPKQAEPSNKHSSFSEPVSPDYACQIPKPLDSGCGQSRTEGDSKVASDNFVELPRVPGDTETSFPGSISASSWATSSTSEDVRSEPPFHFSLFPDYFGPELPIRILTRYEDIYSILLEHPPRKPVPVGPDHQANIPTWDSRGVNSRSDAVSDSNFVFGDEIDKSLMGTCVIPMSDGGLSDCDDEKVGKGRTDCDCEDRCSVRCVRQHVVEKGEEIFKSLGQERFINLGLCDMGEQVAEKWSAEEEQLFHEFVFSNPASMGKNFWNNLPTVFPSRSKKELVSYYFNVFMLRKRAEQNRNDLLNIDSDNDEWQGSDDFGDVEIGTGEDDEDSVPVSPVFQGDTSPNCHENDTQDYYEYTAEETGDVIGTVDFTKRDIDDDSNCGHAKEHQYGSPTSPIQPQDKEVWHERRDEEVQDDSCTSSDTGVALQESNGKSENGDHWAGNSNGVSNGCSQGYVLEPCEAKVWDSGFLSCSKNKMDFIPTCNMIEEVFGDGRRQDMRRV</sequence>
<protein>
    <submittedName>
        <fullName evidence="1">Uncharacterized protein</fullName>
    </submittedName>
</protein>
<organism evidence="1 2">
    <name type="scientific">Bauhinia variegata</name>
    <name type="common">Purple orchid tree</name>
    <name type="synonym">Phanera variegata</name>
    <dbReference type="NCBI Taxonomy" id="167791"/>
    <lineage>
        <taxon>Eukaryota</taxon>
        <taxon>Viridiplantae</taxon>
        <taxon>Streptophyta</taxon>
        <taxon>Embryophyta</taxon>
        <taxon>Tracheophyta</taxon>
        <taxon>Spermatophyta</taxon>
        <taxon>Magnoliopsida</taxon>
        <taxon>eudicotyledons</taxon>
        <taxon>Gunneridae</taxon>
        <taxon>Pentapetalae</taxon>
        <taxon>rosids</taxon>
        <taxon>fabids</taxon>
        <taxon>Fabales</taxon>
        <taxon>Fabaceae</taxon>
        <taxon>Cercidoideae</taxon>
        <taxon>Cercideae</taxon>
        <taxon>Bauhiniinae</taxon>
        <taxon>Bauhinia</taxon>
    </lineage>
</organism>
<name>A0ACB9NIG4_BAUVA</name>
<comment type="caution">
    <text evidence="1">The sequence shown here is derived from an EMBL/GenBank/DDBJ whole genome shotgun (WGS) entry which is preliminary data.</text>
</comment>
<accession>A0ACB9NIG4</accession>
<gene>
    <name evidence="1" type="ORF">L6164_014521</name>
</gene>
<keyword evidence="2" id="KW-1185">Reference proteome</keyword>
<evidence type="ECO:0000313" key="1">
    <source>
        <dbReference type="EMBL" id="KAI4335925.1"/>
    </source>
</evidence>
<dbReference type="Proteomes" id="UP000828941">
    <property type="component" value="Chromosome 6"/>
</dbReference>
<evidence type="ECO:0000313" key="2">
    <source>
        <dbReference type="Proteomes" id="UP000828941"/>
    </source>
</evidence>
<proteinExistence type="predicted"/>